<name>A0A8K0A7I1_BRALA</name>
<evidence type="ECO:0000256" key="1">
    <source>
        <dbReference type="SAM" id="MobiDB-lite"/>
    </source>
</evidence>
<dbReference type="AlphaFoldDB" id="A0A8K0A7I1"/>
<feature type="compositionally biased region" description="Basic and acidic residues" evidence="1">
    <location>
        <begin position="61"/>
        <end position="82"/>
    </location>
</feature>
<dbReference type="Proteomes" id="UP000838412">
    <property type="component" value="Chromosome 7"/>
</dbReference>
<feature type="compositionally biased region" description="Polar residues" evidence="1">
    <location>
        <begin position="99"/>
        <end position="108"/>
    </location>
</feature>
<evidence type="ECO:0000313" key="2">
    <source>
        <dbReference type="EMBL" id="CAH1270495.1"/>
    </source>
</evidence>
<organism evidence="2 3">
    <name type="scientific">Branchiostoma lanceolatum</name>
    <name type="common">Common lancelet</name>
    <name type="synonym">Amphioxus lanceolatum</name>
    <dbReference type="NCBI Taxonomy" id="7740"/>
    <lineage>
        <taxon>Eukaryota</taxon>
        <taxon>Metazoa</taxon>
        <taxon>Chordata</taxon>
        <taxon>Cephalochordata</taxon>
        <taxon>Leptocardii</taxon>
        <taxon>Amphioxiformes</taxon>
        <taxon>Branchiostomatidae</taxon>
        <taxon>Branchiostoma</taxon>
    </lineage>
</organism>
<accession>A0A8K0A7I1</accession>
<proteinExistence type="predicted"/>
<dbReference type="EMBL" id="OV696692">
    <property type="protein sequence ID" value="CAH1270495.1"/>
    <property type="molecule type" value="Genomic_DNA"/>
</dbReference>
<sequence>MEKWEGEREQDTGYRPVEKGTPVCAGEETTLQQRWEQNTWAGRCNMKMYKVRAVDSWSGHELSEDGCQTRKPSDRRWEKAEDVLGGSEKVQSAREGPVSQRSSSQPEKLQSAREAPVSQRSSSQPEKLQPRGWLELLWLTGPSLADWSFSG</sequence>
<reference evidence="2" key="1">
    <citation type="submission" date="2022-01" db="EMBL/GenBank/DDBJ databases">
        <authorList>
            <person name="Braso-Vives M."/>
        </authorList>
    </citation>
    <scope>NUCLEOTIDE SEQUENCE</scope>
</reference>
<gene>
    <name evidence="2" type="primary">Hypp4348</name>
    <name evidence="2" type="ORF">BLAG_LOCUS22763</name>
</gene>
<feature type="compositionally biased region" description="Basic and acidic residues" evidence="1">
    <location>
        <begin position="1"/>
        <end position="18"/>
    </location>
</feature>
<keyword evidence="3" id="KW-1185">Reference proteome</keyword>
<evidence type="ECO:0000313" key="3">
    <source>
        <dbReference type="Proteomes" id="UP000838412"/>
    </source>
</evidence>
<feature type="region of interest" description="Disordered" evidence="1">
    <location>
        <begin position="57"/>
        <end position="128"/>
    </location>
</feature>
<feature type="region of interest" description="Disordered" evidence="1">
    <location>
        <begin position="1"/>
        <end position="30"/>
    </location>
</feature>
<protein>
    <submittedName>
        <fullName evidence="2">Hypp4348 protein</fullName>
    </submittedName>
</protein>